<dbReference type="Proteomes" id="UP000601108">
    <property type="component" value="Unassembled WGS sequence"/>
</dbReference>
<evidence type="ECO:0000259" key="4">
    <source>
        <dbReference type="Pfam" id="PF10531"/>
    </source>
</evidence>
<evidence type="ECO:0000259" key="3">
    <source>
        <dbReference type="Pfam" id="PF02563"/>
    </source>
</evidence>
<organism evidence="5 6">
    <name type="scientific">Aquimarina muelleri</name>
    <dbReference type="NCBI Taxonomy" id="279356"/>
    <lineage>
        <taxon>Bacteria</taxon>
        <taxon>Pseudomonadati</taxon>
        <taxon>Bacteroidota</taxon>
        <taxon>Flavobacteriia</taxon>
        <taxon>Flavobacteriales</taxon>
        <taxon>Flavobacteriaceae</taxon>
        <taxon>Aquimarina</taxon>
    </lineage>
</organism>
<dbReference type="AlphaFoldDB" id="A0A918JWV7"/>
<dbReference type="GO" id="GO:0015159">
    <property type="term" value="F:polysaccharide transmembrane transporter activity"/>
    <property type="evidence" value="ECO:0007669"/>
    <property type="project" value="InterPro"/>
</dbReference>
<dbReference type="InterPro" id="IPR003715">
    <property type="entry name" value="Poly_export_N"/>
</dbReference>
<keyword evidence="1" id="KW-0732">Signal</keyword>
<dbReference type="PANTHER" id="PTHR33619:SF3">
    <property type="entry name" value="POLYSACCHARIDE EXPORT PROTEIN GFCE-RELATED"/>
    <property type="match status" value="1"/>
</dbReference>
<dbReference type="Gene3D" id="3.10.560.10">
    <property type="entry name" value="Outer membrane lipoprotein wza domain like"/>
    <property type="match status" value="1"/>
</dbReference>
<dbReference type="PROSITE" id="PS51257">
    <property type="entry name" value="PROKAR_LIPOPROTEIN"/>
    <property type="match status" value="1"/>
</dbReference>
<dbReference type="Pfam" id="PF10531">
    <property type="entry name" value="SLBB"/>
    <property type="match status" value="1"/>
</dbReference>
<sequence length="271" mass="30193">MIHYRGIQSIKNMGSRILFLFLGLIFIFSCKTPKKVVYFQDSSNLEKISSTNAFTPVFKVDDIVTIFISAADMDATIPFNLMQGTSINDGLGGGVNSNNPPEPTYLIDEEGNIDFPILGSLKIAGLTRVQVKDMIKEKLKIYINDPIVNVRLKNFKITVLGEVERPGSYSIPNERVTIIEALGLAGDMTIKGKRENVMVIRENDGENTYHRLDLTSKTIFESPVYYLAQNDVLYVEPNVSRIKESKSRNNTVGIIISIVGVILSVVTLIVR</sequence>
<keyword evidence="2" id="KW-0472">Membrane</keyword>
<feature type="domain" description="Polysaccharide export protein N-terminal" evidence="3">
    <location>
        <begin position="61"/>
        <end position="152"/>
    </location>
</feature>
<proteinExistence type="predicted"/>
<gene>
    <name evidence="5" type="ORF">GCM10007384_30210</name>
</gene>
<evidence type="ECO:0000313" key="5">
    <source>
        <dbReference type="EMBL" id="GGX26978.1"/>
    </source>
</evidence>
<feature type="transmembrane region" description="Helical" evidence="2">
    <location>
        <begin position="251"/>
        <end position="270"/>
    </location>
</feature>
<evidence type="ECO:0000256" key="2">
    <source>
        <dbReference type="SAM" id="Phobius"/>
    </source>
</evidence>
<evidence type="ECO:0000313" key="6">
    <source>
        <dbReference type="Proteomes" id="UP000601108"/>
    </source>
</evidence>
<dbReference type="EMBL" id="BMWS01000023">
    <property type="protein sequence ID" value="GGX26978.1"/>
    <property type="molecule type" value="Genomic_DNA"/>
</dbReference>
<dbReference type="InterPro" id="IPR019554">
    <property type="entry name" value="Soluble_ligand-bd"/>
</dbReference>
<reference evidence="5 6" key="1">
    <citation type="journal article" date="2014" name="Int. J. Syst. Evol. Microbiol.">
        <title>Complete genome sequence of Corynebacterium casei LMG S-19264T (=DSM 44701T), isolated from a smear-ripened cheese.</title>
        <authorList>
            <consortium name="US DOE Joint Genome Institute (JGI-PGF)"/>
            <person name="Walter F."/>
            <person name="Albersmeier A."/>
            <person name="Kalinowski J."/>
            <person name="Ruckert C."/>
        </authorList>
    </citation>
    <scope>NUCLEOTIDE SEQUENCE [LARGE SCALE GENOMIC DNA]</scope>
    <source>
        <strain evidence="5 6">KCTC 12285</strain>
    </source>
</reference>
<keyword evidence="6" id="KW-1185">Reference proteome</keyword>
<comment type="caution">
    <text evidence="5">The sequence shown here is derived from an EMBL/GenBank/DDBJ whole genome shotgun (WGS) entry which is preliminary data.</text>
</comment>
<keyword evidence="2" id="KW-0812">Transmembrane</keyword>
<protein>
    <submittedName>
        <fullName evidence="5">Polysaccharide biosynthesis protein</fullName>
    </submittedName>
</protein>
<keyword evidence="2" id="KW-1133">Transmembrane helix</keyword>
<accession>A0A918JWV7</accession>
<evidence type="ECO:0000256" key="1">
    <source>
        <dbReference type="ARBA" id="ARBA00022729"/>
    </source>
</evidence>
<name>A0A918JWV7_9FLAO</name>
<dbReference type="InterPro" id="IPR049712">
    <property type="entry name" value="Poly_export"/>
</dbReference>
<dbReference type="Pfam" id="PF02563">
    <property type="entry name" value="Poly_export"/>
    <property type="match status" value="1"/>
</dbReference>
<dbReference type="PANTHER" id="PTHR33619">
    <property type="entry name" value="POLYSACCHARIDE EXPORT PROTEIN GFCE-RELATED"/>
    <property type="match status" value="1"/>
</dbReference>
<feature type="domain" description="Soluble ligand binding" evidence="4">
    <location>
        <begin position="156"/>
        <end position="207"/>
    </location>
</feature>